<evidence type="ECO:0000313" key="10">
    <source>
        <dbReference type="Proteomes" id="UP001607157"/>
    </source>
</evidence>
<dbReference type="PANTHER" id="PTHR34933">
    <property type="entry name" value="FLAGELLAR L-RING PROTEIN"/>
    <property type="match status" value="1"/>
</dbReference>
<comment type="subcellular location">
    <subcellularLocation>
        <location evidence="7">Cell outer membrane</location>
        <topology evidence="7">Lipid-anchor</topology>
    </subcellularLocation>
    <subcellularLocation>
        <location evidence="7">Bacterial flagellum basal body</location>
    </subcellularLocation>
</comment>
<organism evidence="9 10">
    <name type="scientific">Roseovarius aquimarinus</name>
    <dbReference type="NCBI Taxonomy" id="1229156"/>
    <lineage>
        <taxon>Bacteria</taxon>
        <taxon>Pseudomonadati</taxon>
        <taxon>Pseudomonadota</taxon>
        <taxon>Alphaproteobacteria</taxon>
        <taxon>Rhodobacterales</taxon>
        <taxon>Roseobacteraceae</taxon>
        <taxon>Roseovarius</taxon>
    </lineage>
</organism>
<dbReference type="InterPro" id="IPR000527">
    <property type="entry name" value="Flag_Lring"/>
</dbReference>
<keyword evidence="10" id="KW-1185">Reference proteome</keyword>
<feature type="chain" id="PRO_5045105380" description="Flagellar L-ring protein" evidence="8">
    <location>
        <begin position="29"/>
        <end position="225"/>
    </location>
</feature>
<evidence type="ECO:0000256" key="6">
    <source>
        <dbReference type="ARBA" id="ARBA00023237"/>
    </source>
</evidence>
<dbReference type="PANTHER" id="PTHR34933:SF1">
    <property type="entry name" value="FLAGELLAR L-RING PROTEIN"/>
    <property type="match status" value="1"/>
</dbReference>
<sequence>MNMVSRISTLPALALVAALAACSTHVEEAEGDLYAPVFPVPEVPQDRLMPTGGIYTPGAMGLFASDRRAAQVGDILTVDFSERFAARKSQSAGASKSDSFAVDIPDIISFDFNDERLNGGTTTAFSGKGSATQSNSLTGRVSVSVVRVLPGGNLEIMGQKKLTLNNGQEYIRLRGVVRPSDISADNVVRSDRIAHAEIKYVGAGDTADTAKQGWFRRALTTVSPI</sequence>
<name>A0ABW7I6B7_9RHOB</name>
<evidence type="ECO:0000256" key="8">
    <source>
        <dbReference type="SAM" id="SignalP"/>
    </source>
</evidence>
<keyword evidence="5 7" id="KW-0975">Bacterial flagellum</keyword>
<dbReference type="RefSeq" id="WP_377167858.1">
    <property type="nucleotide sequence ID" value="NZ_JBHTJC010000001.1"/>
</dbReference>
<keyword evidence="7" id="KW-0449">Lipoprotein</keyword>
<keyword evidence="4 7" id="KW-0472">Membrane</keyword>
<evidence type="ECO:0000256" key="1">
    <source>
        <dbReference type="ARBA" id="ARBA00002591"/>
    </source>
</evidence>
<evidence type="ECO:0000256" key="7">
    <source>
        <dbReference type="HAMAP-Rule" id="MF_00415"/>
    </source>
</evidence>
<feature type="signal peptide" evidence="8">
    <location>
        <begin position="1"/>
        <end position="28"/>
    </location>
</feature>
<keyword evidence="3 7" id="KW-0732">Signal</keyword>
<dbReference type="PROSITE" id="PS51257">
    <property type="entry name" value="PROKAR_LIPOPROTEIN"/>
    <property type="match status" value="1"/>
</dbReference>
<comment type="subunit">
    <text evidence="7">The basal body constitutes a major portion of the flagellar organelle and consists of four rings (L,P,S, and M) mounted on a central rod.</text>
</comment>
<reference evidence="9 10" key="1">
    <citation type="submission" date="2024-10" db="EMBL/GenBank/DDBJ databases">
        <authorList>
            <person name="Yang X.-N."/>
        </authorList>
    </citation>
    <scope>NUCLEOTIDE SEQUENCE [LARGE SCALE GENOMIC DNA]</scope>
    <source>
        <strain evidence="9 10">CAU 1059</strain>
    </source>
</reference>
<comment type="function">
    <text evidence="1 7">Assembles around the rod to form the L-ring and probably protects the motor/basal body from shearing forces during rotation.</text>
</comment>
<dbReference type="HAMAP" id="MF_00415">
    <property type="entry name" value="FlgH"/>
    <property type="match status" value="1"/>
</dbReference>
<comment type="caution">
    <text evidence="9">The sequence shown here is derived from an EMBL/GenBank/DDBJ whole genome shotgun (WGS) entry which is preliminary data.</text>
</comment>
<evidence type="ECO:0000256" key="4">
    <source>
        <dbReference type="ARBA" id="ARBA00023136"/>
    </source>
</evidence>
<dbReference type="PRINTS" id="PR01008">
    <property type="entry name" value="FLGLRINGFLGH"/>
</dbReference>
<evidence type="ECO:0000256" key="2">
    <source>
        <dbReference type="ARBA" id="ARBA00006929"/>
    </source>
</evidence>
<keyword evidence="6 7" id="KW-0998">Cell outer membrane</keyword>
<evidence type="ECO:0000256" key="5">
    <source>
        <dbReference type="ARBA" id="ARBA00023143"/>
    </source>
</evidence>
<gene>
    <name evidence="7" type="primary">flgH</name>
    <name evidence="9" type="ORF">ACGRVM_05530</name>
</gene>
<keyword evidence="9" id="KW-0969">Cilium</keyword>
<accession>A0ABW7I6B7</accession>
<proteinExistence type="inferred from homology"/>
<keyword evidence="9" id="KW-0282">Flagellum</keyword>
<comment type="similarity">
    <text evidence="2 7">Belongs to the FlgH family.</text>
</comment>
<dbReference type="Pfam" id="PF02107">
    <property type="entry name" value="FlgH"/>
    <property type="match status" value="1"/>
</dbReference>
<protein>
    <recommendedName>
        <fullName evidence="7">Flagellar L-ring protein</fullName>
    </recommendedName>
    <alternativeName>
        <fullName evidence="7">Basal body L-ring protein</fullName>
    </alternativeName>
</protein>
<dbReference type="EMBL" id="JBIHMM010000001">
    <property type="protein sequence ID" value="MFH0253341.1"/>
    <property type="molecule type" value="Genomic_DNA"/>
</dbReference>
<evidence type="ECO:0000256" key="3">
    <source>
        <dbReference type="ARBA" id="ARBA00022729"/>
    </source>
</evidence>
<evidence type="ECO:0000313" key="9">
    <source>
        <dbReference type="EMBL" id="MFH0253341.1"/>
    </source>
</evidence>
<keyword evidence="9" id="KW-0966">Cell projection</keyword>
<dbReference type="Proteomes" id="UP001607157">
    <property type="component" value="Unassembled WGS sequence"/>
</dbReference>